<dbReference type="InterPro" id="IPR036352">
    <property type="entry name" value="Semap_dom_sf"/>
</dbReference>
<feature type="compositionally biased region" description="Polar residues" evidence="11">
    <location>
        <begin position="981"/>
        <end position="995"/>
    </location>
</feature>
<dbReference type="Proteomes" id="UP001168821">
    <property type="component" value="Unassembled WGS sequence"/>
</dbReference>
<dbReference type="FunFam" id="2.130.10.10:FF:001151">
    <property type="entry name" value="Semaphorin 5C"/>
    <property type="match status" value="1"/>
</dbReference>
<comment type="caution">
    <text evidence="10">Lacks conserved residue(s) required for the propagation of feature annotation.</text>
</comment>
<evidence type="ECO:0000256" key="10">
    <source>
        <dbReference type="PROSITE-ProRule" id="PRU00352"/>
    </source>
</evidence>
<keyword evidence="3" id="KW-0677">Repeat</keyword>
<organism evidence="15 16">
    <name type="scientific">Zophobas morio</name>
    <dbReference type="NCBI Taxonomy" id="2755281"/>
    <lineage>
        <taxon>Eukaryota</taxon>
        <taxon>Metazoa</taxon>
        <taxon>Ecdysozoa</taxon>
        <taxon>Arthropoda</taxon>
        <taxon>Hexapoda</taxon>
        <taxon>Insecta</taxon>
        <taxon>Pterygota</taxon>
        <taxon>Neoptera</taxon>
        <taxon>Endopterygota</taxon>
        <taxon>Coleoptera</taxon>
        <taxon>Polyphaga</taxon>
        <taxon>Cucujiformia</taxon>
        <taxon>Tenebrionidae</taxon>
        <taxon>Zophobas</taxon>
    </lineage>
</organism>
<gene>
    <name evidence="15" type="ORF">Zmor_002972</name>
</gene>
<feature type="chain" id="PRO_5041379144" description="Sema domain-containing protein" evidence="13">
    <location>
        <begin position="23"/>
        <end position="1030"/>
    </location>
</feature>
<dbReference type="Pfam" id="PF01403">
    <property type="entry name" value="Sema"/>
    <property type="match status" value="1"/>
</dbReference>
<dbReference type="GO" id="GO:0030215">
    <property type="term" value="F:semaphorin receptor binding"/>
    <property type="evidence" value="ECO:0007669"/>
    <property type="project" value="InterPro"/>
</dbReference>
<evidence type="ECO:0000256" key="5">
    <source>
        <dbReference type="ARBA" id="ARBA00022902"/>
    </source>
</evidence>
<evidence type="ECO:0000313" key="16">
    <source>
        <dbReference type="Proteomes" id="UP001168821"/>
    </source>
</evidence>
<sequence length="1030" mass="115037">MVPYGIFTFLFCLCLLVTLTTPVEHDSRYISFQDLQQSLKQFSQDEVISYSQMLFDVARNQVLVGARDVLLRLSLRNLELLESAEWPTSNEKRTQCINKGQSDEFCHNYIKILLTNGKLLFACGTNAFSPQCSYRKIENVSDVIEWADGLAKCPYNPNANITGFMSEQGEYYFGGPTDFSSSDYVISKNIEADTTIRTKQYNSFWLNDPQFVGSFETENFVYFLFREAAVEYMNCGKVIYSRIARVCKNDPGGHTMLKDNWTTFLKARLNCSVSGEYPFYFDEIQSMSYVPDENVVYATFTTPSNSIAGSAICAFNLSAIEAAFAGPFKYRENMDSAWGKHSMQHRDHFNCMSSSRSSHLLETSKYQLMDSAVQGTTLNPLHIAHLERFTHITIDVLPTRLHTKVHVIYAATTQGLVKKISVIPRTQETCVVEIWQVAPDTAAPIRSIQFLKATKSVYVATDHSVMKISADHCNRHTSRKSCLNAMDPYCGWNDRNESCSTAPNGDPLDKYWDQAIPACPVLDAQIDGGWSSWSTWTACVHRAAPDAEPADNCMCQTRECNNPAPKNGGRPCSGLAIAVANCTVHGGWSDWSAWSACSATCGTAVKSRTRTCSNPAPAHGGRVCVGQDLATAFCDAEIPPCPATPQDGGWGPWSDWNDCPSSCTAGCKSRTRRCDSPVPENGGQYCVGNDVEYVHECGEHKKVLNSPWINTSNLTGEYSWRFRFTCKAPAKQGLMKVYLKEEVCINNNCTTSKENEHPHWGPWGPWNSCSVPCGGGVQHRRRDCEGLGCGGSSEQSRDCNKHDCREEWGCWSDWSPCNVSCGWGVRTRHRVCLGYNCTGSPWEKESCENRECYSTSGWSNWTVWSLCDKNNEQHRKRQCRKSNPKPNECQGSIEETRMCIPDQLNDINSASSDSPKLASPGGAVLFFFVGVIAGGAVGAAAMHVYHKKKRIRIPSSPHYMSPKQNPYITMPLQERPKKHNASTSSNILNNGTLKSKYSDYEPSTLKRNSNALNNGHVKQDFLGDDKFYYD</sequence>
<dbReference type="AlphaFoldDB" id="A0AA38HKU0"/>
<keyword evidence="6 12" id="KW-1133">Transmembrane helix</keyword>
<dbReference type="PROSITE" id="PS50092">
    <property type="entry name" value="TSP1"/>
    <property type="match status" value="5"/>
</dbReference>
<dbReference type="InterPro" id="IPR000884">
    <property type="entry name" value="TSP1_rpt"/>
</dbReference>
<dbReference type="GO" id="GO:0071526">
    <property type="term" value="P:semaphorin-plexin signaling pathway"/>
    <property type="evidence" value="ECO:0007669"/>
    <property type="project" value="TreeGrafter"/>
</dbReference>
<proteinExistence type="predicted"/>
<evidence type="ECO:0000256" key="13">
    <source>
        <dbReference type="SAM" id="SignalP"/>
    </source>
</evidence>
<feature type="domain" description="Sema" evidence="14">
    <location>
        <begin position="27"/>
        <end position="470"/>
    </location>
</feature>
<dbReference type="CDD" id="cd11265">
    <property type="entry name" value="Sema_5C"/>
    <property type="match status" value="1"/>
</dbReference>
<evidence type="ECO:0000256" key="11">
    <source>
        <dbReference type="SAM" id="MobiDB-lite"/>
    </source>
</evidence>
<dbReference type="EMBL" id="JALNTZ010000010">
    <property type="protein sequence ID" value="KAJ3639625.1"/>
    <property type="molecule type" value="Genomic_DNA"/>
</dbReference>
<keyword evidence="2 12" id="KW-0812">Transmembrane</keyword>
<dbReference type="FunFam" id="2.20.100.10:FF:000007">
    <property type="entry name" value="Thrombospondin 1"/>
    <property type="match status" value="1"/>
</dbReference>
<comment type="subcellular location">
    <subcellularLocation>
        <location evidence="1">Membrane</location>
        <topology evidence="1">Single-pass membrane protein</topology>
    </subcellularLocation>
</comment>
<dbReference type="SMART" id="SM00423">
    <property type="entry name" value="PSI"/>
    <property type="match status" value="1"/>
</dbReference>
<dbReference type="PANTHER" id="PTHR11036">
    <property type="entry name" value="SEMAPHORIN"/>
    <property type="match status" value="1"/>
</dbReference>
<evidence type="ECO:0000256" key="1">
    <source>
        <dbReference type="ARBA" id="ARBA00004167"/>
    </source>
</evidence>
<evidence type="ECO:0000256" key="12">
    <source>
        <dbReference type="SAM" id="Phobius"/>
    </source>
</evidence>
<comment type="caution">
    <text evidence="15">The sequence shown here is derived from an EMBL/GenBank/DDBJ whole genome shotgun (WGS) entry which is preliminary data.</text>
</comment>
<keyword evidence="5" id="KW-0524">Neurogenesis</keyword>
<feature type="signal peptide" evidence="13">
    <location>
        <begin position="1"/>
        <end position="22"/>
    </location>
</feature>
<dbReference type="SMART" id="SM00209">
    <property type="entry name" value="TSP1"/>
    <property type="match status" value="6"/>
</dbReference>
<dbReference type="SUPFAM" id="SSF101912">
    <property type="entry name" value="Sema domain"/>
    <property type="match status" value="1"/>
</dbReference>
<dbReference type="InterPro" id="IPR036383">
    <property type="entry name" value="TSP1_rpt_sf"/>
</dbReference>
<evidence type="ECO:0000259" key="14">
    <source>
        <dbReference type="PROSITE" id="PS51004"/>
    </source>
</evidence>
<dbReference type="InterPro" id="IPR001627">
    <property type="entry name" value="Semap_dom"/>
</dbReference>
<dbReference type="InterPro" id="IPR027231">
    <property type="entry name" value="Semaphorin"/>
</dbReference>
<dbReference type="GO" id="GO:0007411">
    <property type="term" value="P:axon guidance"/>
    <property type="evidence" value="ECO:0007669"/>
    <property type="project" value="TreeGrafter"/>
</dbReference>
<dbReference type="GO" id="GO:0045499">
    <property type="term" value="F:chemorepellent activity"/>
    <property type="evidence" value="ECO:0007669"/>
    <property type="project" value="TreeGrafter"/>
</dbReference>
<feature type="transmembrane region" description="Helical" evidence="12">
    <location>
        <begin position="923"/>
        <end position="945"/>
    </location>
</feature>
<keyword evidence="7 12" id="KW-0472">Membrane</keyword>
<dbReference type="SUPFAM" id="SSF82895">
    <property type="entry name" value="TSP-1 type 1 repeat"/>
    <property type="match status" value="5"/>
</dbReference>
<evidence type="ECO:0000256" key="2">
    <source>
        <dbReference type="ARBA" id="ARBA00022692"/>
    </source>
</evidence>
<dbReference type="FunFam" id="2.20.100.10:FF:000021">
    <property type="entry name" value="semaphorin-5B isoform X1"/>
    <property type="match status" value="2"/>
</dbReference>
<evidence type="ECO:0000256" key="4">
    <source>
        <dbReference type="ARBA" id="ARBA00022782"/>
    </source>
</evidence>
<dbReference type="InterPro" id="IPR048224">
    <property type="entry name" value="Sema5C_Sema"/>
</dbReference>
<dbReference type="GO" id="GO:0030335">
    <property type="term" value="P:positive regulation of cell migration"/>
    <property type="evidence" value="ECO:0007669"/>
    <property type="project" value="TreeGrafter"/>
</dbReference>
<reference evidence="15" key="1">
    <citation type="journal article" date="2023" name="G3 (Bethesda)">
        <title>Whole genome assemblies of Zophobas morio and Tenebrio molitor.</title>
        <authorList>
            <person name="Kaur S."/>
            <person name="Stinson S.A."/>
            <person name="diCenzo G.C."/>
        </authorList>
    </citation>
    <scope>NUCLEOTIDE SEQUENCE</scope>
    <source>
        <strain evidence="15">QUZm001</strain>
    </source>
</reference>
<keyword evidence="13" id="KW-0732">Signal</keyword>
<protein>
    <recommendedName>
        <fullName evidence="14">Sema domain-containing protein</fullName>
    </recommendedName>
</protein>
<dbReference type="PROSITE" id="PS51004">
    <property type="entry name" value="SEMA"/>
    <property type="match status" value="1"/>
</dbReference>
<dbReference type="Gene3D" id="2.20.100.10">
    <property type="entry name" value="Thrombospondin type-1 (TSP1) repeat"/>
    <property type="match status" value="5"/>
</dbReference>
<dbReference type="GO" id="GO:0005886">
    <property type="term" value="C:plasma membrane"/>
    <property type="evidence" value="ECO:0007669"/>
    <property type="project" value="TreeGrafter"/>
</dbReference>
<dbReference type="SUPFAM" id="SSF103575">
    <property type="entry name" value="Plexin repeat"/>
    <property type="match status" value="1"/>
</dbReference>
<dbReference type="InterPro" id="IPR016201">
    <property type="entry name" value="PSI"/>
</dbReference>
<evidence type="ECO:0000256" key="6">
    <source>
        <dbReference type="ARBA" id="ARBA00022989"/>
    </source>
</evidence>
<keyword evidence="4" id="KW-0221">Differentiation</keyword>
<dbReference type="Pfam" id="PF00090">
    <property type="entry name" value="TSP_1"/>
    <property type="match status" value="5"/>
</dbReference>
<evidence type="ECO:0000256" key="3">
    <source>
        <dbReference type="ARBA" id="ARBA00022737"/>
    </source>
</evidence>
<evidence type="ECO:0000256" key="7">
    <source>
        <dbReference type="ARBA" id="ARBA00023136"/>
    </source>
</evidence>
<keyword evidence="9" id="KW-0325">Glycoprotein</keyword>
<feature type="region of interest" description="Disordered" evidence="11">
    <location>
        <begin position="974"/>
        <end position="1016"/>
    </location>
</feature>
<evidence type="ECO:0000313" key="15">
    <source>
        <dbReference type="EMBL" id="KAJ3639625.1"/>
    </source>
</evidence>
<keyword evidence="16" id="KW-1185">Reference proteome</keyword>
<dbReference type="PANTHER" id="PTHR11036:SF79">
    <property type="entry name" value="SEMAPHORIN 5C, ISOFORM A"/>
    <property type="match status" value="1"/>
</dbReference>
<accession>A0AA38HKU0</accession>
<evidence type="ECO:0000256" key="9">
    <source>
        <dbReference type="ARBA" id="ARBA00023180"/>
    </source>
</evidence>
<dbReference type="SMART" id="SM00630">
    <property type="entry name" value="Sema"/>
    <property type="match status" value="1"/>
</dbReference>
<evidence type="ECO:0000256" key="8">
    <source>
        <dbReference type="ARBA" id="ARBA00023157"/>
    </source>
</evidence>
<dbReference type="InterPro" id="IPR015943">
    <property type="entry name" value="WD40/YVTN_repeat-like_dom_sf"/>
</dbReference>
<dbReference type="Gene3D" id="2.130.10.10">
    <property type="entry name" value="YVTN repeat-like/Quinoprotein amine dehydrogenase"/>
    <property type="match status" value="1"/>
</dbReference>
<keyword evidence="8" id="KW-1015">Disulfide bond</keyword>
<name>A0AA38HKU0_9CUCU</name>
<dbReference type="Gene3D" id="3.30.1680.10">
    <property type="entry name" value="ligand-binding face of the semaphorins, domain 2"/>
    <property type="match status" value="1"/>
</dbReference>
<dbReference type="PRINTS" id="PR01705">
    <property type="entry name" value="TSP1REPEAT"/>
</dbReference>